<gene>
    <name evidence="2" type="ORF">A3A77_00420</name>
</gene>
<dbReference type="GO" id="GO:0016226">
    <property type="term" value="P:iron-sulfur cluster assembly"/>
    <property type="evidence" value="ECO:0007669"/>
    <property type="project" value="InterPro"/>
</dbReference>
<dbReference type="AlphaFoldDB" id="A0A1G1VBE1"/>
<dbReference type="InterPro" id="IPR002871">
    <property type="entry name" value="NIF_FeS_clus_asmbl_NifU_N"/>
</dbReference>
<evidence type="ECO:0000259" key="1">
    <source>
        <dbReference type="Pfam" id="PF01592"/>
    </source>
</evidence>
<protein>
    <recommendedName>
        <fullName evidence="1">NIF system FeS cluster assembly NifU N-terminal domain-containing protein</fullName>
    </recommendedName>
</protein>
<dbReference type="CDD" id="cd06664">
    <property type="entry name" value="IscU_like"/>
    <property type="match status" value="1"/>
</dbReference>
<dbReference type="Pfam" id="PF01592">
    <property type="entry name" value="NifU_N"/>
    <property type="match status" value="1"/>
</dbReference>
<dbReference type="GO" id="GO:0005506">
    <property type="term" value="F:iron ion binding"/>
    <property type="evidence" value="ECO:0007669"/>
    <property type="project" value="InterPro"/>
</dbReference>
<evidence type="ECO:0000313" key="3">
    <source>
        <dbReference type="Proteomes" id="UP000178659"/>
    </source>
</evidence>
<organism evidence="2 3">
    <name type="scientific">Candidatus Blackburnbacteria bacterium RIFCSPLOWO2_01_FULL_40_20</name>
    <dbReference type="NCBI Taxonomy" id="1797519"/>
    <lineage>
        <taxon>Bacteria</taxon>
        <taxon>Candidatus Blackburniibacteriota</taxon>
    </lineage>
</organism>
<dbReference type="PANTHER" id="PTHR10093">
    <property type="entry name" value="IRON-SULFUR CLUSTER ASSEMBLY ENZYME NIFU HOMOLOG"/>
    <property type="match status" value="1"/>
</dbReference>
<dbReference type="Proteomes" id="UP000178659">
    <property type="component" value="Unassembled WGS sequence"/>
</dbReference>
<dbReference type="SUPFAM" id="SSF82649">
    <property type="entry name" value="SufE/NifU"/>
    <property type="match status" value="1"/>
</dbReference>
<name>A0A1G1VBE1_9BACT</name>
<dbReference type="EMBL" id="MHCC01000025">
    <property type="protein sequence ID" value="OGY12738.1"/>
    <property type="molecule type" value="Genomic_DNA"/>
</dbReference>
<reference evidence="2 3" key="1">
    <citation type="journal article" date="2016" name="Nat. Commun.">
        <title>Thousands of microbial genomes shed light on interconnected biogeochemical processes in an aquifer system.</title>
        <authorList>
            <person name="Anantharaman K."/>
            <person name="Brown C.T."/>
            <person name="Hug L.A."/>
            <person name="Sharon I."/>
            <person name="Castelle C.J."/>
            <person name="Probst A.J."/>
            <person name="Thomas B.C."/>
            <person name="Singh A."/>
            <person name="Wilkins M.J."/>
            <person name="Karaoz U."/>
            <person name="Brodie E.L."/>
            <person name="Williams K.H."/>
            <person name="Hubbard S.S."/>
            <person name="Banfield J.F."/>
        </authorList>
    </citation>
    <scope>NUCLEOTIDE SEQUENCE [LARGE SCALE GENOMIC DNA]</scope>
</reference>
<evidence type="ECO:0000313" key="2">
    <source>
        <dbReference type="EMBL" id="OGY12738.1"/>
    </source>
</evidence>
<dbReference type="Gene3D" id="3.90.1010.10">
    <property type="match status" value="1"/>
</dbReference>
<feature type="domain" description="NIF system FeS cluster assembly NifU N-terminal" evidence="1">
    <location>
        <begin position="4"/>
        <end position="119"/>
    </location>
</feature>
<accession>A0A1G1VBE1</accession>
<dbReference type="GO" id="GO:0051536">
    <property type="term" value="F:iron-sulfur cluster binding"/>
    <property type="evidence" value="ECO:0007669"/>
    <property type="project" value="InterPro"/>
</dbReference>
<proteinExistence type="predicted"/>
<comment type="caution">
    <text evidence="2">The sequence shown here is derived from an EMBL/GenBank/DDBJ whole genome shotgun (WGS) entry which is preliminary data.</text>
</comment>
<sequence>MDLYKELLIDHWKNPRNFKRLKRATSRVKLVNPLCGDKMTLELKVENGEIADVGFSGTGCIISQAAGSLLTEEVRKLKKLDKICKIDEKEYFKILGTNVVPGRKKCALLAYQALKKALEGNGRQNT</sequence>